<protein>
    <submittedName>
        <fullName evidence="2">Uncharacterized protein</fullName>
    </submittedName>
</protein>
<evidence type="ECO:0000313" key="3">
    <source>
        <dbReference type="Proteomes" id="UP000193719"/>
    </source>
</evidence>
<dbReference type="OrthoDB" id="2137979at2759"/>
<dbReference type="EMBL" id="MCFH01000005">
    <property type="protein sequence ID" value="ORX57901.1"/>
    <property type="molecule type" value="Genomic_DNA"/>
</dbReference>
<comment type="caution">
    <text evidence="2">The sequence shown here is derived from an EMBL/GenBank/DDBJ whole genome shotgun (WGS) entry which is preliminary data.</text>
</comment>
<evidence type="ECO:0000313" key="2">
    <source>
        <dbReference type="EMBL" id="ORX57901.1"/>
    </source>
</evidence>
<accession>A0A1Y1VJL8</accession>
<evidence type="ECO:0000256" key="1">
    <source>
        <dbReference type="SAM" id="MobiDB-lite"/>
    </source>
</evidence>
<dbReference type="AlphaFoldDB" id="A0A1Y1VJL8"/>
<reference evidence="2 3" key="1">
    <citation type="submission" date="2016-08" db="EMBL/GenBank/DDBJ databases">
        <title>Genomes of anaerobic fungi encode conserved fungal cellulosomes for biomass hydrolysis.</title>
        <authorList>
            <consortium name="DOE Joint Genome Institute"/>
            <person name="Haitjema C.H."/>
            <person name="Gilmore S.P."/>
            <person name="Henske J.K."/>
            <person name="Solomon K.V."/>
            <person name="De Groot R."/>
            <person name="Kuo A."/>
            <person name="Mondo S.J."/>
            <person name="Salamov A.A."/>
            <person name="Labutti K."/>
            <person name="Zhao Z."/>
            <person name="Chiniquy J."/>
            <person name="Barry K."/>
            <person name="Brewer H.M."/>
            <person name="Purvine S.O."/>
            <person name="Wright A.T."/>
            <person name="Boxma B."/>
            <person name="Van Alen T."/>
            <person name="Hackstein J.H."/>
            <person name="Baker S.E."/>
            <person name="Grigoriev I.V."/>
            <person name="O'Malley M.A."/>
        </authorList>
    </citation>
    <scope>NUCLEOTIDE SEQUENCE [LARGE SCALE GENOMIC DNA]</scope>
    <source>
        <strain evidence="3">finn</strain>
    </source>
</reference>
<reference evidence="2 3" key="2">
    <citation type="submission" date="2016-08" db="EMBL/GenBank/DDBJ databases">
        <title>Pervasive Adenine N6-methylation of Active Genes in Fungi.</title>
        <authorList>
            <consortium name="DOE Joint Genome Institute"/>
            <person name="Mondo S.J."/>
            <person name="Dannebaum R.O."/>
            <person name="Kuo R.C."/>
            <person name="Labutti K."/>
            <person name="Haridas S."/>
            <person name="Kuo A."/>
            <person name="Salamov A."/>
            <person name="Ahrendt S.R."/>
            <person name="Lipzen A."/>
            <person name="Sullivan W."/>
            <person name="Andreopoulos W.B."/>
            <person name="Clum A."/>
            <person name="Lindquist E."/>
            <person name="Daum C."/>
            <person name="Ramamoorthy G.K."/>
            <person name="Gryganskyi A."/>
            <person name="Culley D."/>
            <person name="Magnuson J.K."/>
            <person name="James T.Y."/>
            <person name="O'Malley M.A."/>
            <person name="Stajich J.E."/>
            <person name="Spatafora J.W."/>
            <person name="Visel A."/>
            <person name="Grigoriev I.V."/>
        </authorList>
    </citation>
    <scope>NUCLEOTIDE SEQUENCE [LARGE SCALE GENOMIC DNA]</scope>
    <source>
        <strain evidence="3">finn</strain>
    </source>
</reference>
<gene>
    <name evidence="2" type="ORF">BCR36DRAFT_580465</name>
</gene>
<organism evidence="2 3">
    <name type="scientific">Piromyces finnis</name>
    <dbReference type="NCBI Taxonomy" id="1754191"/>
    <lineage>
        <taxon>Eukaryota</taxon>
        <taxon>Fungi</taxon>
        <taxon>Fungi incertae sedis</taxon>
        <taxon>Chytridiomycota</taxon>
        <taxon>Chytridiomycota incertae sedis</taxon>
        <taxon>Neocallimastigomycetes</taxon>
        <taxon>Neocallimastigales</taxon>
        <taxon>Neocallimastigaceae</taxon>
        <taxon>Piromyces</taxon>
    </lineage>
</organism>
<keyword evidence="3" id="KW-1185">Reference proteome</keyword>
<sequence>MTFYNYKTEKQLTFPIHVVKKENTIYKSLNDIVEILNESLDMNVTVRTLTQGTGHYVLQKDRVVAYMPCCRSNNYRGTIFINDIGFRDTLVKYLNTSNSTIQTRANATIENIIKVGINSNTIVQMLDSMDLIFEITKGLKISDIPNSNYVRSHCVRPKTMKFQSGLNNNMDGNILDNQYDYNFNSKSDDLFEKRSINNIKNTIQYLINNDGNFNINKSSSSSSTNNNNEDEETDSIIDNKNDLKYNDIINNKTKINNDYNLNESNRIVNNNSSMNKMYLINGNKRIYNENFSKDNKKNIVIFDCDNRENNNINRQGINNKKRTRDEIESDDKTSDKLFKYETSISEVLNESNNPFNYLELNYHEPFFNIEIPVRKRLFSI</sequence>
<feature type="compositionally biased region" description="Basic and acidic residues" evidence="1">
    <location>
        <begin position="323"/>
        <end position="332"/>
    </location>
</feature>
<proteinExistence type="predicted"/>
<dbReference type="Proteomes" id="UP000193719">
    <property type="component" value="Unassembled WGS sequence"/>
</dbReference>
<name>A0A1Y1VJL8_9FUNG</name>
<feature type="region of interest" description="Disordered" evidence="1">
    <location>
        <begin position="313"/>
        <end position="332"/>
    </location>
</feature>